<name>A0A089NNM8_9HYPH</name>
<accession>A0A089NNM8</accession>
<sequence length="92" mass="9631">MTGQEIAMAPIETPVPYRLQCIVHRESAGGIIIHDEQIPGATDEAAVATAKARFTQLLSGRSGSAALRDPAGRVVWSARQTPPPGTVESGIP</sequence>
<organism evidence="1 2">
    <name type="scientific">Methylobacterium oryzae CBMB20</name>
    <dbReference type="NCBI Taxonomy" id="693986"/>
    <lineage>
        <taxon>Bacteria</taxon>
        <taxon>Pseudomonadati</taxon>
        <taxon>Pseudomonadota</taxon>
        <taxon>Alphaproteobacteria</taxon>
        <taxon>Hyphomicrobiales</taxon>
        <taxon>Methylobacteriaceae</taxon>
        <taxon>Methylobacterium</taxon>
    </lineage>
</organism>
<proteinExistence type="predicted"/>
<keyword evidence="2" id="KW-1185">Reference proteome</keyword>
<dbReference type="EMBL" id="CP003811">
    <property type="protein sequence ID" value="AIQ89506.1"/>
    <property type="molecule type" value="Genomic_DNA"/>
</dbReference>
<protein>
    <submittedName>
        <fullName evidence="1">Protein of unassigned function</fullName>
    </submittedName>
</protein>
<dbReference type="Proteomes" id="UP000029492">
    <property type="component" value="Chromosome"/>
</dbReference>
<reference evidence="1 2" key="1">
    <citation type="journal article" date="2014" name="PLoS ONE">
        <title>Genome Information of Methylobacterium oryzae, a Plant-Probiotic Methylotroph in the Phyllosphere.</title>
        <authorList>
            <person name="Kwak M.J."/>
            <person name="Jeong H."/>
            <person name="Madhaiyan M."/>
            <person name="Lee Y."/>
            <person name="Sa T.M."/>
            <person name="Oh T.K."/>
            <person name="Kim J.F."/>
        </authorList>
    </citation>
    <scope>NUCLEOTIDE SEQUENCE [LARGE SCALE GENOMIC DNA]</scope>
    <source>
        <strain evidence="1 2">CBMB20</strain>
    </source>
</reference>
<dbReference type="AlphaFoldDB" id="A0A089NNM8"/>
<evidence type="ECO:0000313" key="1">
    <source>
        <dbReference type="EMBL" id="AIQ89506.1"/>
    </source>
</evidence>
<dbReference type="KEGG" id="mor:MOC_1751"/>
<dbReference type="HOGENOM" id="CLU_2494349_0_0_5"/>
<dbReference type="eggNOG" id="ENOG5030WBR">
    <property type="taxonomic scope" value="Bacteria"/>
</dbReference>
<gene>
    <name evidence="1" type="ORF">MOC_1751</name>
</gene>
<evidence type="ECO:0000313" key="2">
    <source>
        <dbReference type="Proteomes" id="UP000029492"/>
    </source>
</evidence>